<dbReference type="PANTHER" id="PTHR39339:SF1">
    <property type="entry name" value="CHAD DOMAIN-CONTAINING PROTEIN"/>
    <property type="match status" value="1"/>
</dbReference>
<dbReference type="InterPro" id="IPR007899">
    <property type="entry name" value="CHAD_dom"/>
</dbReference>
<dbReference type="Proteomes" id="UP000603352">
    <property type="component" value="Unassembled WGS sequence"/>
</dbReference>
<protein>
    <submittedName>
        <fullName evidence="4">Inorganic triphosphatase</fullName>
    </submittedName>
</protein>
<feature type="domain" description="CHAD" evidence="3">
    <location>
        <begin position="233"/>
        <end position="572"/>
    </location>
</feature>
<dbReference type="Gene3D" id="2.40.320.10">
    <property type="entry name" value="Hypothetical Protein Pfu-838710-001"/>
    <property type="match status" value="1"/>
</dbReference>
<dbReference type="PROSITE" id="PS51707">
    <property type="entry name" value="CYTH"/>
    <property type="match status" value="1"/>
</dbReference>
<evidence type="ECO:0000313" key="4">
    <source>
        <dbReference type="EMBL" id="GGB57096.1"/>
    </source>
</evidence>
<dbReference type="PANTHER" id="PTHR39339">
    <property type="entry name" value="SLR1444 PROTEIN"/>
    <property type="match status" value="1"/>
</dbReference>
<dbReference type="SMART" id="SM01118">
    <property type="entry name" value="CYTH"/>
    <property type="match status" value="1"/>
</dbReference>
<dbReference type="RefSeq" id="WP_188581678.1">
    <property type="nucleotide sequence ID" value="NZ_BMDZ01000069.1"/>
</dbReference>
<evidence type="ECO:0000259" key="3">
    <source>
        <dbReference type="PROSITE" id="PS51708"/>
    </source>
</evidence>
<dbReference type="InterPro" id="IPR033469">
    <property type="entry name" value="CYTH-like_dom_sf"/>
</dbReference>
<feature type="region of interest" description="Disordered" evidence="1">
    <location>
        <begin position="413"/>
        <end position="437"/>
    </location>
</feature>
<dbReference type="InterPro" id="IPR038186">
    <property type="entry name" value="CHAD_dom_sf"/>
</dbReference>
<accession>A0ABQ1J4C1</accession>
<comment type="caution">
    <text evidence="4">The sequence shown here is derived from an EMBL/GenBank/DDBJ whole genome shotgun (WGS) entry which is preliminary data.</text>
</comment>
<organism evidence="4 5">
    <name type="scientific">Tistrella bauzanensis</name>
    <dbReference type="NCBI Taxonomy" id="657419"/>
    <lineage>
        <taxon>Bacteria</taxon>
        <taxon>Pseudomonadati</taxon>
        <taxon>Pseudomonadota</taxon>
        <taxon>Alphaproteobacteria</taxon>
        <taxon>Geminicoccales</taxon>
        <taxon>Geminicoccaceae</taxon>
        <taxon>Tistrella</taxon>
    </lineage>
</organism>
<dbReference type="Pfam" id="PF05235">
    <property type="entry name" value="CHAD"/>
    <property type="match status" value="2"/>
</dbReference>
<proteinExistence type="predicted"/>
<dbReference type="Gene3D" id="1.40.20.10">
    <property type="entry name" value="CHAD domain"/>
    <property type="match status" value="1"/>
</dbReference>
<dbReference type="SUPFAM" id="SSF55154">
    <property type="entry name" value="CYTH-like phosphatases"/>
    <property type="match status" value="1"/>
</dbReference>
<dbReference type="EMBL" id="BMDZ01000069">
    <property type="protein sequence ID" value="GGB57096.1"/>
    <property type="molecule type" value="Genomic_DNA"/>
</dbReference>
<dbReference type="InterPro" id="IPR023577">
    <property type="entry name" value="CYTH_domain"/>
</dbReference>
<keyword evidence="5" id="KW-1185">Reference proteome</keyword>
<dbReference type="PROSITE" id="PS51708">
    <property type="entry name" value="CHAD"/>
    <property type="match status" value="1"/>
</dbReference>
<feature type="domain" description="CYTH" evidence="2">
    <location>
        <begin position="3"/>
        <end position="210"/>
    </location>
</feature>
<dbReference type="Pfam" id="PF01928">
    <property type="entry name" value="CYTH"/>
    <property type="match status" value="1"/>
</dbReference>
<evidence type="ECO:0000256" key="1">
    <source>
        <dbReference type="SAM" id="MobiDB-lite"/>
    </source>
</evidence>
<gene>
    <name evidence="4" type="ORF">GCM10011505_42510</name>
</gene>
<dbReference type="SMART" id="SM00880">
    <property type="entry name" value="CHAD"/>
    <property type="match status" value="1"/>
</dbReference>
<name>A0ABQ1J4C1_9PROT</name>
<sequence>MHRIELGLKFAIEPVGLKSLRQHPTLKNLRLAKPVTRPLKTVYFDTADHHLHDQGIIVKVSSAGRRHLQSVKCAGAGPAGSALMVRDAFEDAIADDRPDLRLLTGTPLGALSADPDLAAALAPVFLSDIRRSSYRLGEPGWAVELVLDEGVIADATNPERHLPVTEIELRMLEGPPDRLYLVALSFLDRVRLKPMLPPKSTRGFALIAAGAGDGGGAVEPAIEKAATVALAGDMTAAEGFRCIARACLGQLAANEAAVRAGRPEGLHQMRVAVRRLKSALSTFRDIFPAARDTTIADPLAAGCDPVLLTPADIRTALGWLMDILGPARDADVFVDETLAGAEKLLGAEPLAGLRAAVEDDRRAAWAAVARGLDDPRFARLPLVLGAWIEAGHWLAEAGVPAMPFGGIVAHQQTDTDTGTAEAPEGDGQPVDTASQPGAQPLGDFAVAVLDKRLKKVRHKGRGLGHLEPDARHQVRIQVKKLRYACEFFESLADKRKQATTFAKKLKALQDGLGALNDIAVARHRLDDLATRPGLGYPAGMIAGAHAAAAADELADAVAAWKSFHKTAEPFWS</sequence>
<evidence type="ECO:0000259" key="2">
    <source>
        <dbReference type="PROSITE" id="PS51707"/>
    </source>
</evidence>
<evidence type="ECO:0000313" key="5">
    <source>
        <dbReference type="Proteomes" id="UP000603352"/>
    </source>
</evidence>
<reference evidence="5" key="1">
    <citation type="journal article" date="2019" name="Int. J. Syst. Evol. Microbiol.">
        <title>The Global Catalogue of Microorganisms (GCM) 10K type strain sequencing project: providing services to taxonomists for standard genome sequencing and annotation.</title>
        <authorList>
            <consortium name="The Broad Institute Genomics Platform"/>
            <consortium name="The Broad Institute Genome Sequencing Center for Infectious Disease"/>
            <person name="Wu L."/>
            <person name="Ma J."/>
        </authorList>
    </citation>
    <scope>NUCLEOTIDE SEQUENCE [LARGE SCALE GENOMIC DNA]</scope>
    <source>
        <strain evidence="5">CGMCC 1.10188</strain>
    </source>
</reference>